<sequence>MAADVFVGQAELFEVVIVEEVSEGAVSDVVQEPGNSHETFHAGAGRHISAGFAERIIPGMDGDGAEMHDTQNMLEPHVFGGGENPPGGLQLVDLSESLYPGVIDQFLFGGFRCGEPAA</sequence>
<dbReference type="AlphaFoldDB" id="A0A5C6MDN4"/>
<proteinExistence type="predicted"/>
<reference evidence="1 2" key="1">
    <citation type="submission" date="2019-08" db="EMBL/GenBank/DDBJ databases">
        <title>100 year-old enigma solved: identification of Planctomyces bekefii, the type genus and species of the phylum Planctomycetes.</title>
        <authorList>
            <person name="Svetlana D.N."/>
            <person name="Overmann J."/>
        </authorList>
    </citation>
    <scope>NUCLEOTIDE SEQUENCE [LARGE SCALE GENOMIC DNA]</scope>
    <source>
        <strain evidence="1">Phe10_nw2017</strain>
    </source>
</reference>
<protein>
    <submittedName>
        <fullName evidence="1">Uncharacterized protein</fullName>
    </submittedName>
</protein>
<evidence type="ECO:0000313" key="2">
    <source>
        <dbReference type="Proteomes" id="UP000321083"/>
    </source>
</evidence>
<dbReference type="EMBL" id="SRHE01000022">
    <property type="protein sequence ID" value="TWW12273.1"/>
    <property type="molecule type" value="Genomic_DNA"/>
</dbReference>
<evidence type="ECO:0000313" key="1">
    <source>
        <dbReference type="EMBL" id="TWW12273.1"/>
    </source>
</evidence>
<name>A0A5C6MDN4_9PLAN</name>
<gene>
    <name evidence="1" type="ORF">E3A20_02270</name>
</gene>
<reference evidence="1 2" key="2">
    <citation type="submission" date="2019-08" db="EMBL/GenBank/DDBJ databases">
        <authorList>
            <person name="Henke P."/>
        </authorList>
    </citation>
    <scope>NUCLEOTIDE SEQUENCE [LARGE SCALE GENOMIC DNA]</scope>
    <source>
        <strain evidence="1">Phe10_nw2017</strain>
    </source>
</reference>
<dbReference type="Proteomes" id="UP000321083">
    <property type="component" value="Unassembled WGS sequence"/>
</dbReference>
<organism evidence="1 2">
    <name type="scientific">Planctomyces bekefii</name>
    <dbReference type="NCBI Taxonomy" id="1653850"/>
    <lineage>
        <taxon>Bacteria</taxon>
        <taxon>Pseudomonadati</taxon>
        <taxon>Planctomycetota</taxon>
        <taxon>Planctomycetia</taxon>
        <taxon>Planctomycetales</taxon>
        <taxon>Planctomycetaceae</taxon>
        <taxon>Planctomyces</taxon>
    </lineage>
</organism>
<comment type="caution">
    <text evidence="1">The sequence shown here is derived from an EMBL/GenBank/DDBJ whole genome shotgun (WGS) entry which is preliminary data.</text>
</comment>
<accession>A0A5C6MDN4</accession>
<keyword evidence="2" id="KW-1185">Reference proteome</keyword>